<evidence type="ECO:0000313" key="2">
    <source>
        <dbReference type="Proteomes" id="UP001060112"/>
    </source>
</evidence>
<keyword evidence="2" id="KW-1185">Reference proteome</keyword>
<accession>A0ABY5I282</accession>
<name>A0ABY5I282_9FIRM</name>
<dbReference type="RefSeq" id="WP_290138189.1">
    <property type="nucleotide sequence ID" value="NZ_CP101620.1"/>
</dbReference>
<sequence length="70" mass="8488">MTNDWIRLLFDSWKDQEGILHTNEEIDNWIKELNQTIKVKITPNCLSESTYWYYDKELGIITNKNNSFFQ</sequence>
<dbReference type="Proteomes" id="UP001060112">
    <property type="component" value="Chromosome"/>
</dbReference>
<gene>
    <name evidence="1" type="ORF">NMU03_10390</name>
</gene>
<proteinExistence type="predicted"/>
<dbReference type="EMBL" id="CP101620">
    <property type="protein sequence ID" value="UTY38102.1"/>
    <property type="molecule type" value="Genomic_DNA"/>
</dbReference>
<organism evidence="1 2">
    <name type="scientific">Allocoprobacillus halotolerans</name>
    <dbReference type="NCBI Taxonomy" id="2944914"/>
    <lineage>
        <taxon>Bacteria</taxon>
        <taxon>Bacillati</taxon>
        <taxon>Bacillota</taxon>
        <taxon>Erysipelotrichia</taxon>
        <taxon>Erysipelotrichales</taxon>
        <taxon>Erysipelotrichaceae</taxon>
        <taxon>Allocoprobacillus</taxon>
    </lineage>
</organism>
<evidence type="ECO:0000313" key="1">
    <source>
        <dbReference type="EMBL" id="UTY38102.1"/>
    </source>
</evidence>
<reference evidence="1" key="1">
    <citation type="submission" date="2022-07" db="EMBL/GenBank/DDBJ databases">
        <title>Faecal culturing of patients with breast cancer.</title>
        <authorList>
            <person name="Teng N.M.Y."/>
            <person name="Kiu R."/>
            <person name="Evans R."/>
            <person name="Baker D.J."/>
            <person name="Zenner C."/>
            <person name="Robinson S.D."/>
            <person name="Hall L.J."/>
        </authorList>
    </citation>
    <scope>NUCLEOTIDE SEQUENCE</scope>
    <source>
        <strain evidence="1">LH1062</strain>
    </source>
</reference>
<protein>
    <submittedName>
        <fullName evidence="1">Uncharacterized protein</fullName>
    </submittedName>
</protein>